<protein>
    <submittedName>
        <fullName evidence="1">Uncharacterized protein</fullName>
    </submittedName>
</protein>
<proteinExistence type="predicted"/>
<dbReference type="EMBL" id="ACCJ01000339">
    <property type="protein sequence ID" value="EEG53761.1"/>
    <property type="molecule type" value="Genomic_DNA"/>
</dbReference>
<accession>C0D4H2</accession>
<evidence type="ECO:0000313" key="2">
    <source>
        <dbReference type="Proteomes" id="UP000004756"/>
    </source>
</evidence>
<dbReference type="HOGENOM" id="CLU_3041846_0_0_9"/>
<keyword evidence="2" id="KW-1185">Reference proteome</keyword>
<gene>
    <name evidence="1" type="ORF">CLOSTASPAR_04166</name>
</gene>
<organism evidence="1 2">
    <name type="scientific">[Clostridium] asparagiforme DSM 15981</name>
    <dbReference type="NCBI Taxonomy" id="518636"/>
    <lineage>
        <taxon>Bacteria</taxon>
        <taxon>Bacillati</taxon>
        <taxon>Bacillota</taxon>
        <taxon>Clostridia</taxon>
        <taxon>Lachnospirales</taxon>
        <taxon>Lachnospiraceae</taxon>
        <taxon>Enterocloster</taxon>
    </lineage>
</organism>
<sequence length="54" mass="5966">MIRPAAFTDIHSQGRCHLTGNGFFALQEFVVLGTPVAQNMILHILEGAEETYGY</sequence>
<dbReference type="Proteomes" id="UP000004756">
    <property type="component" value="Unassembled WGS sequence"/>
</dbReference>
<dbReference type="AlphaFoldDB" id="C0D4H2"/>
<name>C0D4H2_9FIRM</name>
<evidence type="ECO:0000313" key="1">
    <source>
        <dbReference type="EMBL" id="EEG53761.1"/>
    </source>
</evidence>
<comment type="caution">
    <text evidence="1">The sequence shown here is derived from an EMBL/GenBank/DDBJ whole genome shotgun (WGS) entry which is preliminary data.</text>
</comment>
<reference evidence="1 2" key="1">
    <citation type="submission" date="2009-02" db="EMBL/GenBank/DDBJ databases">
        <title>Draft genome sequence of Clostridium asparagiforme (DSM 15981).</title>
        <authorList>
            <person name="Sudarsanam P."/>
            <person name="Ley R."/>
            <person name="Guruge J."/>
            <person name="Turnbaugh P.J."/>
            <person name="Mahowald M."/>
            <person name="Liep D."/>
            <person name="Gordon J."/>
        </authorList>
    </citation>
    <scope>NUCLEOTIDE SEQUENCE [LARGE SCALE GENOMIC DNA]</scope>
    <source>
        <strain evidence="1 2">DSM 15981</strain>
    </source>
</reference>